<proteinExistence type="predicted"/>
<name>A0A1N7RY12_9BURK</name>
<dbReference type="EMBL" id="CYGX02000023">
    <property type="protein sequence ID" value="SIT39949.1"/>
    <property type="molecule type" value="Genomic_DNA"/>
</dbReference>
<dbReference type="STRING" id="1247936.BN2475_230072"/>
<organism evidence="1 2">
    <name type="scientific">Paraburkholderia ribeironis</name>
    <dbReference type="NCBI Taxonomy" id="1247936"/>
    <lineage>
        <taxon>Bacteria</taxon>
        <taxon>Pseudomonadati</taxon>
        <taxon>Pseudomonadota</taxon>
        <taxon>Betaproteobacteria</taxon>
        <taxon>Burkholderiales</taxon>
        <taxon>Burkholderiaceae</taxon>
        <taxon>Paraburkholderia</taxon>
    </lineage>
</organism>
<protein>
    <submittedName>
        <fullName evidence="1">Uncharacterized protein</fullName>
    </submittedName>
</protein>
<dbReference type="Proteomes" id="UP000187012">
    <property type="component" value="Unassembled WGS sequence"/>
</dbReference>
<evidence type="ECO:0000313" key="1">
    <source>
        <dbReference type="EMBL" id="SIT39949.1"/>
    </source>
</evidence>
<sequence>MVKTSLAVCNSHECAGYHRPGGDPADHNANRLLTPIQHRNAAGAGRFRVGSPRLKPMLNRSTCLHERG</sequence>
<keyword evidence="2" id="KW-1185">Reference proteome</keyword>
<gene>
    <name evidence="1" type="ORF">BN2475_230072</name>
</gene>
<dbReference type="AlphaFoldDB" id="A0A1N7RY12"/>
<accession>A0A1N7RY12</accession>
<evidence type="ECO:0000313" key="2">
    <source>
        <dbReference type="Proteomes" id="UP000187012"/>
    </source>
</evidence>
<reference evidence="1 2" key="1">
    <citation type="submission" date="2016-12" db="EMBL/GenBank/DDBJ databases">
        <authorList>
            <person name="Song W.-J."/>
            <person name="Kurnit D.M."/>
        </authorList>
    </citation>
    <scope>NUCLEOTIDE SEQUENCE [LARGE SCALE GENOMIC DNA]</scope>
    <source>
        <strain evidence="1 2">STM7296</strain>
    </source>
</reference>